<sequence length="60" mass="6384">MNVAPRNPITDLRASTGYTIEELSVVSGLTVIEIMKIESGELVDPAKVARLFAAAGLKQV</sequence>
<gene>
    <name evidence="1" type="ORF">GB927_018455</name>
</gene>
<dbReference type="RefSeq" id="WP_256118663.1">
    <property type="nucleotide sequence ID" value="NZ_WHSB02000006.1"/>
</dbReference>
<dbReference type="Proteomes" id="UP000996601">
    <property type="component" value="Unassembled WGS sequence"/>
</dbReference>
<comment type="caution">
    <text evidence="1">The sequence shown here is derived from an EMBL/GenBank/DDBJ whole genome shotgun (WGS) entry which is preliminary data.</text>
</comment>
<accession>A0ABT1RA17</accession>
<organism evidence="1 2">
    <name type="scientific">Shinella lacus</name>
    <dbReference type="NCBI Taxonomy" id="2654216"/>
    <lineage>
        <taxon>Bacteria</taxon>
        <taxon>Pseudomonadati</taxon>
        <taxon>Pseudomonadota</taxon>
        <taxon>Alphaproteobacteria</taxon>
        <taxon>Hyphomicrobiales</taxon>
        <taxon>Rhizobiaceae</taxon>
        <taxon>Shinella</taxon>
    </lineage>
</organism>
<protein>
    <recommendedName>
        <fullName evidence="3">Helix-turn-helix protein</fullName>
    </recommendedName>
</protein>
<evidence type="ECO:0000313" key="1">
    <source>
        <dbReference type="EMBL" id="MCQ4632039.1"/>
    </source>
</evidence>
<name>A0ABT1RA17_9HYPH</name>
<keyword evidence="2" id="KW-1185">Reference proteome</keyword>
<dbReference type="SUPFAM" id="SSF47413">
    <property type="entry name" value="lambda repressor-like DNA-binding domains"/>
    <property type="match status" value="1"/>
</dbReference>
<proteinExistence type="predicted"/>
<evidence type="ECO:0000313" key="2">
    <source>
        <dbReference type="Proteomes" id="UP000996601"/>
    </source>
</evidence>
<reference evidence="1" key="1">
    <citation type="submission" date="2021-07" db="EMBL/GenBank/DDBJ databases">
        <title>Shinella sp. nov., a novel member of the genus Shinella from water.</title>
        <authorList>
            <person name="Deng Y."/>
        </authorList>
    </citation>
    <scope>NUCLEOTIDE SEQUENCE</scope>
    <source>
        <strain evidence="1">CPCC 100929</strain>
    </source>
</reference>
<dbReference type="EMBL" id="WHSB02000006">
    <property type="protein sequence ID" value="MCQ4632039.1"/>
    <property type="molecule type" value="Genomic_DNA"/>
</dbReference>
<evidence type="ECO:0008006" key="3">
    <source>
        <dbReference type="Google" id="ProtNLM"/>
    </source>
</evidence>
<dbReference type="InterPro" id="IPR010982">
    <property type="entry name" value="Lambda_DNA-bd_dom_sf"/>
</dbReference>